<organism evidence="1">
    <name type="scientific">Candidatus Kentrum sp. LPFa</name>
    <dbReference type="NCBI Taxonomy" id="2126335"/>
    <lineage>
        <taxon>Bacteria</taxon>
        <taxon>Pseudomonadati</taxon>
        <taxon>Pseudomonadota</taxon>
        <taxon>Gammaproteobacteria</taxon>
        <taxon>Candidatus Kentrum</taxon>
    </lineage>
</organism>
<reference evidence="1" key="1">
    <citation type="submission" date="2019-02" db="EMBL/GenBank/DDBJ databases">
        <authorList>
            <person name="Gruber-Vodicka R. H."/>
            <person name="Seah K. B. B."/>
        </authorList>
    </citation>
    <scope>NUCLEOTIDE SEQUENCE</scope>
    <source>
        <strain evidence="1">BECK_S313</strain>
    </source>
</reference>
<dbReference type="AlphaFoldDB" id="A0A450WUT1"/>
<sequence length="124" mass="14377">MTGKRHKLFFLRCRPAGGGGKIHFLVPVERNEVDGAEYIPITVGFWIEDGHHWEFEPDTNKQMVLARQSEDGKFFHFPATQGIELRWIAELKPAHALRITHHFSSRWSRIGVTEAEWLRRSSAL</sequence>
<proteinExistence type="predicted"/>
<gene>
    <name evidence="1" type="ORF">BECKLPF1236B_GA0070989_12233</name>
</gene>
<dbReference type="EMBL" id="CAADFK010000223">
    <property type="protein sequence ID" value="VFK20718.1"/>
    <property type="molecule type" value="Genomic_DNA"/>
</dbReference>
<accession>A0A450WUT1</accession>
<name>A0A450WUT1_9GAMM</name>
<protein>
    <submittedName>
        <fullName evidence="1">Uncharacterized protein</fullName>
    </submittedName>
</protein>
<evidence type="ECO:0000313" key="1">
    <source>
        <dbReference type="EMBL" id="VFK20718.1"/>
    </source>
</evidence>